<dbReference type="Proteomes" id="UP000019116">
    <property type="component" value="Chromosome 2D"/>
</dbReference>
<dbReference type="Gramene" id="TraesNOR2D03G01304650.1">
    <property type="protein sequence ID" value="TraesNOR2D03G01304650.1.CDS1"/>
    <property type="gene ID" value="TraesNOR2D03G01304650"/>
</dbReference>
<dbReference type="Gramene" id="TraesJAG2D03G01296740.1">
    <property type="protein sequence ID" value="TraesJAG2D03G01296740.1.CDS1"/>
    <property type="gene ID" value="TraesJAG2D03G01296740"/>
</dbReference>
<reference evidence="3" key="2">
    <citation type="submission" date="2018-10" db="UniProtKB">
        <authorList>
            <consortium name="EnsemblPlants"/>
        </authorList>
    </citation>
    <scope>IDENTIFICATION</scope>
</reference>
<dbReference type="Gramene" id="TraesCS2D03G1206000.1">
    <property type="protein sequence ID" value="TraesCS2D03G1206000.1.CDS1"/>
    <property type="gene ID" value="TraesCS2D03G1206000"/>
</dbReference>
<dbReference type="PROSITE" id="PS50144">
    <property type="entry name" value="MATH"/>
    <property type="match status" value="2"/>
</dbReference>
<dbReference type="Gramene" id="TraesROB_scaffold_010377_01G001000.1">
    <property type="protein sequence ID" value="TraesROB_scaffold_010377_01G001000.1"/>
    <property type="gene ID" value="TraesROB_scaffold_010377_01G001000"/>
</dbReference>
<reference evidence="3" key="1">
    <citation type="submission" date="2018-08" db="EMBL/GenBank/DDBJ databases">
        <authorList>
            <person name="Rossello M."/>
        </authorList>
    </citation>
    <scope>NUCLEOTIDE SEQUENCE [LARGE SCALE GENOMIC DNA]</scope>
    <source>
        <strain evidence="3">cv. Chinese Spring</strain>
    </source>
</reference>
<dbReference type="Gramene" id="TraesJUL2D03G01299320.1">
    <property type="protein sequence ID" value="TraesJUL2D03G01299320.1.CDS1"/>
    <property type="gene ID" value="TraesJUL2D03G01299320"/>
</dbReference>
<evidence type="ECO:0000313" key="3">
    <source>
        <dbReference type="EnsemblPlants" id="TraesCS2D02G543200.1.cds1"/>
    </source>
</evidence>
<proteinExistence type="predicted"/>
<feature type="region of interest" description="Disordered" evidence="1">
    <location>
        <begin position="306"/>
        <end position="327"/>
    </location>
</feature>
<feature type="compositionally biased region" description="Low complexity" evidence="1">
    <location>
        <begin position="306"/>
        <end position="315"/>
    </location>
</feature>
<dbReference type="InterPro" id="IPR002083">
    <property type="entry name" value="MATH/TRAF_dom"/>
</dbReference>
<feature type="domain" description="MATH" evidence="2">
    <location>
        <begin position="1"/>
        <end position="137"/>
    </location>
</feature>
<dbReference type="InterPro" id="IPR008974">
    <property type="entry name" value="TRAF-like"/>
</dbReference>
<dbReference type="Gramene" id="TraesCLE_scaffold_046491_01G000600.1">
    <property type="protein sequence ID" value="TraesCLE_scaffold_046491_01G000600.1"/>
    <property type="gene ID" value="TraesCLE_scaffold_046491_01G000600"/>
</dbReference>
<accession>A0A3B6DNC1</accession>
<dbReference type="Pfam" id="PF22486">
    <property type="entry name" value="MATH_2"/>
    <property type="match status" value="2"/>
</dbReference>
<dbReference type="CDD" id="cd00121">
    <property type="entry name" value="MATH"/>
    <property type="match status" value="2"/>
</dbReference>
<feature type="domain" description="MATH" evidence="2">
    <location>
        <begin position="170"/>
        <end position="297"/>
    </location>
</feature>
<keyword evidence="4" id="KW-1185">Reference proteome</keyword>
<name>A0A3B6DNC1_WHEAT</name>
<dbReference type="Gramene" id="TraesSYM2D03G01306440.1">
    <property type="protein sequence ID" value="TraesSYM2D03G01306440.1.CDS1"/>
    <property type="gene ID" value="TraesSYM2D03G01306440"/>
</dbReference>
<dbReference type="Gramene" id="TraesCS2D02G543200.1">
    <property type="protein sequence ID" value="TraesCS2D02G543200.1.cds1"/>
    <property type="gene ID" value="TraesCS2D02G543200"/>
</dbReference>
<dbReference type="Gene3D" id="2.60.210.10">
    <property type="entry name" value="Apoptosis, Tumor Necrosis Factor Receptor Associated Protein 2, Chain A"/>
    <property type="match status" value="2"/>
</dbReference>
<sequence>MTYLFTVPEYSKWARTPARTALNFDPFFVCGQLHHLNVYPAGFDEESAEFVAVFLVPRHDPFDHIYNTKEGLCRLRISIEILDESGERSVFDNHTARSGQTVWGNGRGYVRFVKRSELEWSSCIRRRDDSFTIRCTVFIDVEVVVRKLPAKVFLAEQIVQASKPVAGTIGTSYTMTIGFFSNVRAALRTGECVHSRQFSFGGGSWYLKVYPNGYCEASRDWVSVILGRGRSGETETTAEFRFEVIGVVGAGEGEWLRHMFDHDNPAHGSRCLVKSSDLTQAEHMATDNDRLVIRCHLRLIKKTTTRLPPTTEPPTAIAVPPSDGLKHHHKVPARLEIVGKRMDEETRDAAPLVSLRY</sequence>
<dbReference type="STRING" id="4565.A0A3B6DNC1"/>
<dbReference type="EnsemblPlants" id="TraesCS2D02G543200.1">
    <property type="protein sequence ID" value="TraesCS2D02G543200.1.cds1"/>
    <property type="gene ID" value="TraesCS2D02G543200"/>
</dbReference>
<dbReference type="Gramene" id="TraesLDM2D03G01288930.1">
    <property type="protein sequence ID" value="TraesLDM2D03G01288930.1.CDS1"/>
    <property type="gene ID" value="TraesLDM2D03G01288930"/>
</dbReference>
<dbReference type="Gramene" id="TraesLAC2D03G01239780.1">
    <property type="protein sequence ID" value="TraesLAC2D03G01239780.1.CDS1"/>
    <property type="gene ID" value="TraesLAC2D03G01239780"/>
</dbReference>
<protein>
    <recommendedName>
        <fullName evidence="2">MATH domain-containing protein</fullName>
    </recommendedName>
</protein>
<dbReference type="Gramene" id="TraesSTA2D03G01276840.1">
    <property type="protein sequence ID" value="TraesSTA2D03G01276840.1.CDS1"/>
    <property type="gene ID" value="TraesSTA2D03G01276840"/>
</dbReference>
<dbReference type="SUPFAM" id="SSF49599">
    <property type="entry name" value="TRAF domain-like"/>
    <property type="match status" value="2"/>
</dbReference>
<dbReference type="OrthoDB" id="653656at2759"/>
<dbReference type="GO" id="GO:0016567">
    <property type="term" value="P:protein ubiquitination"/>
    <property type="evidence" value="ECO:0007669"/>
    <property type="project" value="InterPro"/>
</dbReference>
<evidence type="ECO:0000313" key="4">
    <source>
        <dbReference type="Proteomes" id="UP000019116"/>
    </source>
</evidence>
<dbReference type="InterPro" id="IPR045005">
    <property type="entry name" value="BPM1-6"/>
</dbReference>
<dbReference type="PANTHER" id="PTHR26379:SF453">
    <property type="entry name" value="MATH DOMAIN-CONTAINING PROTEIN"/>
    <property type="match status" value="1"/>
</dbReference>
<dbReference type="SMR" id="A0A3B6DNC1"/>
<dbReference type="AlphaFoldDB" id="A0A3B6DNC1"/>
<dbReference type="Gramene" id="TraesCAD_scaffold_047806_01G000200.1">
    <property type="protein sequence ID" value="TraesCAD_scaffold_047806_01G000200.1"/>
    <property type="gene ID" value="TraesCAD_scaffold_047806_01G000200"/>
</dbReference>
<organism evidence="3">
    <name type="scientific">Triticum aestivum</name>
    <name type="common">Wheat</name>
    <dbReference type="NCBI Taxonomy" id="4565"/>
    <lineage>
        <taxon>Eukaryota</taxon>
        <taxon>Viridiplantae</taxon>
        <taxon>Streptophyta</taxon>
        <taxon>Embryophyta</taxon>
        <taxon>Tracheophyta</taxon>
        <taxon>Spermatophyta</taxon>
        <taxon>Magnoliopsida</taxon>
        <taxon>Liliopsida</taxon>
        <taxon>Poales</taxon>
        <taxon>Poaceae</taxon>
        <taxon>BOP clade</taxon>
        <taxon>Pooideae</taxon>
        <taxon>Triticodae</taxon>
        <taxon>Triticeae</taxon>
        <taxon>Triticinae</taxon>
        <taxon>Triticum</taxon>
    </lineage>
</organism>
<dbReference type="Gramene" id="TraesWEE_scaffold_051233_01G000600.1">
    <property type="protein sequence ID" value="TraesWEE_scaffold_051233_01G000600.1"/>
    <property type="gene ID" value="TraesWEE_scaffold_051233_01G000600"/>
</dbReference>
<dbReference type="Gramene" id="TraesMAC2D03G01286310.1">
    <property type="protein sequence ID" value="TraesMAC2D03G01286310.1.CDS1"/>
    <property type="gene ID" value="TraesMAC2D03G01286310"/>
</dbReference>
<dbReference type="PANTHER" id="PTHR26379">
    <property type="entry name" value="BTB/POZ AND MATH DOMAIN-CONTAINING PROTEIN 1"/>
    <property type="match status" value="1"/>
</dbReference>
<evidence type="ECO:0000256" key="1">
    <source>
        <dbReference type="SAM" id="MobiDB-lite"/>
    </source>
</evidence>
<evidence type="ECO:0000259" key="2">
    <source>
        <dbReference type="PROSITE" id="PS50144"/>
    </source>
</evidence>
<dbReference type="Gramene" id="TraesARI2D03G01307670.1">
    <property type="protein sequence ID" value="TraesARI2D03G01307670.1.CDS1"/>
    <property type="gene ID" value="TraesARI2D03G01307670"/>
</dbReference>